<feature type="coiled-coil region" evidence="4">
    <location>
        <begin position="619"/>
        <end position="660"/>
    </location>
</feature>
<dbReference type="GO" id="GO:0003697">
    <property type="term" value="F:single-stranded DNA binding"/>
    <property type="evidence" value="ECO:0007669"/>
    <property type="project" value="TreeGrafter"/>
</dbReference>
<dbReference type="SUPFAM" id="SSF90257">
    <property type="entry name" value="Myosin rod fragments"/>
    <property type="match status" value="1"/>
</dbReference>
<sequence>MTYTDCWFSPGPNLNLILGPNGSGKSTIVCALCIGFAASSKVLGRADNVKDFVKRGEQSGWVEIHIQENENKTMSIRRTLMKASNSSTWLVNGSRATLTEVQKHVKRLNVQIENLCQFLPQDKVVSFAKLSPEELLKETEKAISTESCGTGSLYDKHCELERFHSDSERLTRYIQTYKTKLGNLLAQKNELERDVDKVKQKQKVEEDKAWAEKKMKWVIYDDVKAKYLECKEAFAKAKDMHKKKAGALATTEKKVKKLEQVEKKLSEKAGASVKEVRALNESLAKGQQKVDDGFRATEGIEDQISTFAEEKAQHETKVSDLERDLEDLARELEVWQDKEKSGQSTFTGQHQERLSEIKTQVQGYHEEHSQHRQKLNKIKRVKDKVSVTLGYIEEKLSSFTDSTTQRIEAAGRLNPSVKVLGARRWIEENQNRFRGRVYGPLAAEVQVAHDQHAVYLENQVPQYVWQSFVASYSDDRDILQMELNKKRRMGVTVLYTPQSGPLSHPHGDADRYKNLDVAHTMDETFEAPMVVKNVLKDMAGINMAYIGTAYTQRQIEQAGQRGERPAWRGTPISNLWTPETRYMKTKSRYDGHESLRTNAVRPSRLLVQGGGQGDQAQERADLQREKDQQMKELGSIEREIEELESKLAELDASIDSHDKEKKKLLGLKNQSAKKIKAIKMAQTNKSRILAKLKLKSYTAEEEAELASERVKSVRKTARSAISCVKAFSVLADKHFASVPLHMEQEVAQENIMADRITLRHHKEEANVAALTVDKVQTLFELDRAKLKKAKEEAEASQKLTDESRSQFDKYPSKKEELEEVIIKLQSKINALAISDPNILEEYEQVTKAIDEVQATLLSNEEDYNNFETNLRKKEEAWLNPLQDVVKRVNEKFTSLFADLGFVGEVRLKPSGEGYHKYRLEIHVKFHDKDNLQILTSTVQSGGERSVSTIIYLIALQQLTPCPFRVIDEINQGMDPTNERLVFKKLVEEACIPGSPQCFLLTPKLLPSLHYSDEVTVVNIFNGPFMSLERELRFI</sequence>
<dbReference type="EMBL" id="CP031046">
    <property type="protein sequence ID" value="QDZ24513.1"/>
    <property type="molecule type" value="Genomic_DNA"/>
</dbReference>
<reference evidence="6 7" key="1">
    <citation type="submission" date="2018-07" db="EMBL/GenBank/DDBJ databases">
        <title>The complete nuclear genome of the prasinophyte Chloropicon primus (CCMP1205).</title>
        <authorList>
            <person name="Pombert J.-F."/>
            <person name="Otis C."/>
            <person name="Turmel M."/>
            <person name="Lemieux C."/>
        </authorList>
    </citation>
    <scope>NUCLEOTIDE SEQUENCE [LARGE SCALE GENOMIC DNA]</scope>
    <source>
        <strain evidence="6 7">CCMP1205</strain>
    </source>
</reference>
<dbReference type="AlphaFoldDB" id="A0A5B8MVA9"/>
<feature type="coiled-coil region" evidence="4">
    <location>
        <begin position="786"/>
        <end position="876"/>
    </location>
</feature>
<organism evidence="6 7">
    <name type="scientific">Chloropicon primus</name>
    <dbReference type="NCBI Taxonomy" id="1764295"/>
    <lineage>
        <taxon>Eukaryota</taxon>
        <taxon>Viridiplantae</taxon>
        <taxon>Chlorophyta</taxon>
        <taxon>Chloropicophyceae</taxon>
        <taxon>Chloropicales</taxon>
        <taxon>Chloropicaceae</taxon>
        <taxon>Chloropicon</taxon>
    </lineage>
</organism>
<evidence type="ECO:0000256" key="1">
    <source>
        <dbReference type="ARBA" id="ARBA00010171"/>
    </source>
</evidence>
<evidence type="ECO:0000313" key="6">
    <source>
        <dbReference type="EMBL" id="QDZ24513.1"/>
    </source>
</evidence>
<dbReference type="STRING" id="1764295.A0A5B8MVA9"/>
<dbReference type="OrthoDB" id="10254973at2759"/>
<dbReference type="SUPFAM" id="SSF52540">
    <property type="entry name" value="P-loop containing nucleoside triphosphate hydrolases"/>
    <property type="match status" value="1"/>
</dbReference>
<evidence type="ECO:0000256" key="3">
    <source>
        <dbReference type="ARBA" id="ARBA00023054"/>
    </source>
</evidence>
<dbReference type="Gene3D" id="3.40.50.300">
    <property type="entry name" value="P-loop containing nucleotide triphosphate hydrolases"/>
    <property type="match status" value="2"/>
</dbReference>
<feature type="domain" description="RecF/RecN/SMC N-terminal" evidence="5">
    <location>
        <begin position="11"/>
        <end position="987"/>
    </location>
</feature>
<dbReference type="Proteomes" id="UP000316726">
    <property type="component" value="Chromosome 13"/>
</dbReference>
<name>A0A5B8MVA9_9CHLO</name>
<evidence type="ECO:0000256" key="2">
    <source>
        <dbReference type="ARBA" id="ARBA00018687"/>
    </source>
</evidence>
<proteinExistence type="inferred from homology"/>
<feature type="coiled-coil region" evidence="4">
    <location>
        <begin position="304"/>
        <end position="338"/>
    </location>
</feature>
<keyword evidence="7" id="KW-1185">Reference proteome</keyword>
<feature type="coiled-coil region" evidence="4">
    <location>
        <begin position="174"/>
        <end position="208"/>
    </location>
</feature>
<accession>A0A5B8MVA9</accession>
<comment type="similarity">
    <text evidence="1">Belongs to the SMC family. SMC5 subfamily.</text>
</comment>
<dbReference type="PANTHER" id="PTHR45916:SF1">
    <property type="entry name" value="STRUCTURAL MAINTENANCE OF CHROMOSOMES PROTEIN 5"/>
    <property type="match status" value="1"/>
</dbReference>
<dbReference type="GO" id="GO:0030915">
    <property type="term" value="C:Smc5-Smc6 complex"/>
    <property type="evidence" value="ECO:0007669"/>
    <property type="project" value="TreeGrafter"/>
</dbReference>
<dbReference type="InterPro" id="IPR003395">
    <property type="entry name" value="RecF/RecN/SMC_N"/>
</dbReference>
<dbReference type="GO" id="GO:0051276">
    <property type="term" value="P:chromosome organization"/>
    <property type="evidence" value="ECO:0007669"/>
    <property type="project" value="UniProtKB-ARBA"/>
</dbReference>
<dbReference type="PANTHER" id="PTHR45916">
    <property type="entry name" value="STRUCTURAL MAINTENANCE OF CHROMOSOMES PROTEIN 5"/>
    <property type="match status" value="1"/>
</dbReference>
<gene>
    <name evidence="6" type="ORF">A3770_13p70310</name>
</gene>
<dbReference type="GO" id="GO:0005634">
    <property type="term" value="C:nucleus"/>
    <property type="evidence" value="ECO:0007669"/>
    <property type="project" value="TreeGrafter"/>
</dbReference>
<evidence type="ECO:0000313" key="7">
    <source>
        <dbReference type="Proteomes" id="UP000316726"/>
    </source>
</evidence>
<evidence type="ECO:0000259" key="5">
    <source>
        <dbReference type="Pfam" id="PF02463"/>
    </source>
</evidence>
<protein>
    <recommendedName>
        <fullName evidence="2">Structural maintenance of chromosomes protein 5</fullName>
    </recommendedName>
</protein>
<keyword evidence="3 4" id="KW-0175">Coiled coil</keyword>
<dbReference type="Pfam" id="PF02463">
    <property type="entry name" value="SMC_N"/>
    <property type="match status" value="1"/>
</dbReference>
<dbReference type="GO" id="GO:0000724">
    <property type="term" value="P:double-strand break repair via homologous recombination"/>
    <property type="evidence" value="ECO:0007669"/>
    <property type="project" value="TreeGrafter"/>
</dbReference>
<evidence type="ECO:0000256" key="4">
    <source>
        <dbReference type="SAM" id="Coils"/>
    </source>
</evidence>
<dbReference type="InterPro" id="IPR027417">
    <property type="entry name" value="P-loop_NTPase"/>
</dbReference>